<dbReference type="Proteomes" id="UP001064489">
    <property type="component" value="Chromosome 2"/>
</dbReference>
<comment type="caution">
    <text evidence="1">The sequence shown here is derived from an EMBL/GenBank/DDBJ whole genome shotgun (WGS) entry which is preliminary data.</text>
</comment>
<evidence type="ECO:0000313" key="1">
    <source>
        <dbReference type="EMBL" id="KAI9160642.1"/>
    </source>
</evidence>
<protein>
    <submittedName>
        <fullName evidence="1">Uncharacterized protein</fullName>
    </submittedName>
</protein>
<proteinExistence type="predicted"/>
<reference evidence="1" key="1">
    <citation type="journal article" date="2022" name="Plant J.">
        <title>Strategies of tolerance reflected in two North American maple genomes.</title>
        <authorList>
            <person name="McEvoy S.L."/>
            <person name="Sezen U.U."/>
            <person name="Trouern-Trend A."/>
            <person name="McMahon S.M."/>
            <person name="Schaberg P.G."/>
            <person name="Yang J."/>
            <person name="Wegrzyn J.L."/>
            <person name="Swenson N.G."/>
        </authorList>
    </citation>
    <scope>NUCLEOTIDE SEQUENCE</scope>
    <source>
        <strain evidence="1">91603</strain>
    </source>
</reference>
<organism evidence="1 2">
    <name type="scientific">Acer negundo</name>
    <name type="common">Box elder</name>
    <dbReference type="NCBI Taxonomy" id="4023"/>
    <lineage>
        <taxon>Eukaryota</taxon>
        <taxon>Viridiplantae</taxon>
        <taxon>Streptophyta</taxon>
        <taxon>Embryophyta</taxon>
        <taxon>Tracheophyta</taxon>
        <taxon>Spermatophyta</taxon>
        <taxon>Magnoliopsida</taxon>
        <taxon>eudicotyledons</taxon>
        <taxon>Gunneridae</taxon>
        <taxon>Pentapetalae</taxon>
        <taxon>rosids</taxon>
        <taxon>malvids</taxon>
        <taxon>Sapindales</taxon>
        <taxon>Sapindaceae</taxon>
        <taxon>Hippocastanoideae</taxon>
        <taxon>Acereae</taxon>
        <taxon>Acer</taxon>
    </lineage>
</organism>
<keyword evidence="2" id="KW-1185">Reference proteome</keyword>
<evidence type="ECO:0000313" key="2">
    <source>
        <dbReference type="Proteomes" id="UP001064489"/>
    </source>
</evidence>
<accession>A0AAD5IEC4</accession>
<dbReference type="EMBL" id="JAJSOW010000106">
    <property type="protein sequence ID" value="KAI9160642.1"/>
    <property type="molecule type" value="Genomic_DNA"/>
</dbReference>
<name>A0AAD5IEC4_ACENE</name>
<gene>
    <name evidence="1" type="ORF">LWI28_010221</name>
</gene>
<dbReference type="AlphaFoldDB" id="A0AAD5IEC4"/>
<sequence length="79" mass="8987">MVPVPVSVPVPVPVPAKLSDFGLALQMVMQLQNTLKQVIYTLIAMFMDMGKSEQSLVNIFTLQHKIYIHLLKEGDQLWY</sequence>
<reference evidence="1" key="2">
    <citation type="submission" date="2023-02" db="EMBL/GenBank/DDBJ databases">
        <authorList>
            <person name="Swenson N.G."/>
            <person name="Wegrzyn J.L."/>
            <person name="Mcevoy S.L."/>
        </authorList>
    </citation>
    <scope>NUCLEOTIDE SEQUENCE</scope>
    <source>
        <strain evidence="1">91603</strain>
        <tissue evidence="1">Leaf</tissue>
    </source>
</reference>